<dbReference type="EnsemblPlants" id="OB09G24920.1">
    <property type="protein sequence ID" value="OB09G24920.1"/>
    <property type="gene ID" value="OB09G24920"/>
</dbReference>
<evidence type="ECO:0000313" key="2">
    <source>
        <dbReference type="EnsemblPlants" id="OB09G24920.1"/>
    </source>
</evidence>
<dbReference type="GO" id="GO:0005737">
    <property type="term" value="C:cytoplasm"/>
    <property type="evidence" value="ECO:0007669"/>
    <property type="project" value="EnsemblPlants"/>
</dbReference>
<dbReference type="GO" id="GO:0009733">
    <property type="term" value="P:response to auxin"/>
    <property type="evidence" value="ECO:0007669"/>
    <property type="project" value="InterPro"/>
</dbReference>
<evidence type="ECO:0000256" key="1">
    <source>
        <dbReference type="ARBA" id="ARBA00006974"/>
    </source>
</evidence>
<dbReference type="Gramene" id="OB09G24920.1">
    <property type="protein sequence ID" value="OB09G24920.1"/>
    <property type="gene ID" value="OB09G24920"/>
</dbReference>
<dbReference type="PANTHER" id="PTHR31175">
    <property type="entry name" value="AUXIN-RESPONSIVE FAMILY PROTEIN"/>
    <property type="match status" value="1"/>
</dbReference>
<dbReference type="InterPro" id="IPR003676">
    <property type="entry name" value="SAUR_fam"/>
</dbReference>
<organism evidence="2">
    <name type="scientific">Oryza brachyantha</name>
    <name type="common">malo sina</name>
    <dbReference type="NCBI Taxonomy" id="4533"/>
    <lineage>
        <taxon>Eukaryota</taxon>
        <taxon>Viridiplantae</taxon>
        <taxon>Streptophyta</taxon>
        <taxon>Embryophyta</taxon>
        <taxon>Tracheophyta</taxon>
        <taxon>Spermatophyta</taxon>
        <taxon>Magnoliopsida</taxon>
        <taxon>Liliopsida</taxon>
        <taxon>Poales</taxon>
        <taxon>Poaceae</taxon>
        <taxon>BOP clade</taxon>
        <taxon>Oryzoideae</taxon>
        <taxon>Oryzeae</taxon>
        <taxon>Oryzinae</taxon>
        <taxon>Oryza</taxon>
    </lineage>
</organism>
<evidence type="ECO:0008006" key="4">
    <source>
        <dbReference type="Google" id="ProtNLM"/>
    </source>
</evidence>
<accession>J3MZR3</accession>
<reference evidence="2" key="1">
    <citation type="journal article" date="2013" name="Nat. Commun.">
        <title>Whole-genome sequencing of Oryza brachyantha reveals mechanisms underlying Oryza genome evolution.</title>
        <authorList>
            <person name="Chen J."/>
            <person name="Huang Q."/>
            <person name="Gao D."/>
            <person name="Wang J."/>
            <person name="Lang Y."/>
            <person name="Liu T."/>
            <person name="Li B."/>
            <person name="Bai Z."/>
            <person name="Luis Goicoechea J."/>
            <person name="Liang C."/>
            <person name="Chen C."/>
            <person name="Zhang W."/>
            <person name="Sun S."/>
            <person name="Liao Y."/>
            <person name="Zhang X."/>
            <person name="Yang L."/>
            <person name="Song C."/>
            <person name="Wang M."/>
            <person name="Shi J."/>
            <person name="Liu G."/>
            <person name="Liu J."/>
            <person name="Zhou H."/>
            <person name="Zhou W."/>
            <person name="Yu Q."/>
            <person name="An N."/>
            <person name="Chen Y."/>
            <person name="Cai Q."/>
            <person name="Wang B."/>
            <person name="Liu B."/>
            <person name="Min J."/>
            <person name="Huang Y."/>
            <person name="Wu H."/>
            <person name="Li Z."/>
            <person name="Zhang Y."/>
            <person name="Yin Y."/>
            <person name="Song W."/>
            <person name="Jiang J."/>
            <person name="Jackson S.A."/>
            <person name="Wing R.A."/>
            <person name="Wang J."/>
            <person name="Chen M."/>
        </authorList>
    </citation>
    <scope>NUCLEOTIDE SEQUENCE [LARGE SCALE GENOMIC DNA]</scope>
    <source>
        <strain evidence="2">cv. IRGC 101232</strain>
    </source>
</reference>
<dbReference type="GO" id="GO:2000012">
    <property type="term" value="P:regulation of auxin polar transport"/>
    <property type="evidence" value="ECO:0007669"/>
    <property type="project" value="EnsemblPlants"/>
</dbReference>
<protein>
    <recommendedName>
        <fullName evidence="4">Auxin-responsive protein</fullName>
    </recommendedName>
</protein>
<dbReference type="PANTHER" id="PTHR31175:SF26">
    <property type="entry name" value="AUXIN-RESPONSIVE PROTEIN SAUR36"/>
    <property type="match status" value="1"/>
</dbReference>
<dbReference type="HOGENOM" id="CLU_090137_0_2_1"/>
<name>J3MZR3_ORYBR</name>
<dbReference type="Proteomes" id="UP000006038">
    <property type="component" value="Chromosome 9"/>
</dbReference>
<reference evidence="2" key="2">
    <citation type="submission" date="2013-04" db="UniProtKB">
        <authorList>
            <consortium name="EnsemblPlants"/>
        </authorList>
    </citation>
    <scope>IDENTIFICATION</scope>
</reference>
<dbReference type="AlphaFoldDB" id="J3MZR3"/>
<keyword evidence="3" id="KW-1185">Reference proteome</keyword>
<proteinExistence type="inferred from homology"/>
<comment type="similarity">
    <text evidence="1">Belongs to the ARG7 family.</text>
</comment>
<dbReference type="STRING" id="4533.J3MZR3"/>
<dbReference type="Pfam" id="PF02519">
    <property type="entry name" value="Auxin_inducible"/>
    <property type="match status" value="1"/>
</dbReference>
<evidence type="ECO:0000313" key="3">
    <source>
        <dbReference type="Proteomes" id="UP000006038"/>
    </source>
</evidence>
<sequence length="148" mass="16732">MINPKRLVQLAKKWQHMAALGRRRLTAMGATKDGNLRCSSSIADKGHCIIYTTDGERFEVPLAYLRTTVFGELLRLSEDEFGFTAVHHGSFQLTYFGIQKDSLNTTMKVQITAKSLTRDKTATRDESAVYRVMLQATKYSDCDHIGMH</sequence>
<dbReference type="GO" id="GO:0046621">
    <property type="term" value="P:negative regulation of organ growth"/>
    <property type="evidence" value="ECO:0007669"/>
    <property type="project" value="EnsemblPlants"/>
</dbReference>